<dbReference type="CDD" id="cd18808">
    <property type="entry name" value="SF1_C_Upf1"/>
    <property type="match status" value="1"/>
</dbReference>
<dbReference type="InterPro" id="IPR041679">
    <property type="entry name" value="DNA2/NAM7-like_C"/>
</dbReference>
<dbReference type="InterPro" id="IPR027417">
    <property type="entry name" value="P-loop_NTPase"/>
</dbReference>
<proteinExistence type="inferred from homology"/>
<evidence type="ECO:0000256" key="2">
    <source>
        <dbReference type="ARBA" id="ARBA00022741"/>
    </source>
</evidence>
<dbReference type="InterPro" id="IPR047187">
    <property type="entry name" value="SF1_C_Upf1"/>
</dbReference>
<name>A0AAN4ZEJ2_9BILA</name>
<dbReference type="EMBL" id="BTRK01000002">
    <property type="protein sequence ID" value="GMR39316.1"/>
    <property type="molecule type" value="Genomic_DNA"/>
</dbReference>
<comment type="similarity">
    <text evidence="1">Belongs to the DNA2/NAM7 helicase family.</text>
</comment>
<keyword evidence="2" id="KW-0547">Nucleotide-binding</keyword>
<evidence type="ECO:0000259" key="6">
    <source>
        <dbReference type="Pfam" id="PF13086"/>
    </source>
</evidence>
<dbReference type="Pfam" id="PF13087">
    <property type="entry name" value="AAA_12"/>
    <property type="match status" value="1"/>
</dbReference>
<dbReference type="SUPFAM" id="SSF52540">
    <property type="entry name" value="P-loop containing nucleoside triphosphate hydrolases"/>
    <property type="match status" value="1"/>
</dbReference>
<keyword evidence="4" id="KW-0347">Helicase</keyword>
<feature type="domain" description="DNA2/NAM7 helicase helicase" evidence="6">
    <location>
        <begin position="392"/>
        <end position="517"/>
    </location>
</feature>
<evidence type="ECO:0000259" key="7">
    <source>
        <dbReference type="Pfam" id="PF13087"/>
    </source>
</evidence>
<dbReference type="Pfam" id="PF13086">
    <property type="entry name" value="AAA_11"/>
    <property type="match status" value="1"/>
</dbReference>
<dbReference type="PANTHER" id="PTHR43788">
    <property type="entry name" value="DNA2/NAM7 HELICASE FAMILY MEMBER"/>
    <property type="match status" value="1"/>
</dbReference>
<reference evidence="9" key="1">
    <citation type="submission" date="2022-10" db="EMBL/GenBank/DDBJ databases">
        <title>Genome assembly of Pristionchus species.</title>
        <authorList>
            <person name="Yoshida K."/>
            <person name="Sommer R.J."/>
        </authorList>
    </citation>
    <scope>NUCLEOTIDE SEQUENCE [LARGE SCALE GENOMIC DNA]</scope>
    <source>
        <strain evidence="9">RS5460</strain>
    </source>
</reference>
<dbReference type="GO" id="GO:0016787">
    <property type="term" value="F:hydrolase activity"/>
    <property type="evidence" value="ECO:0007669"/>
    <property type="project" value="UniProtKB-KW"/>
</dbReference>
<evidence type="ECO:0000256" key="4">
    <source>
        <dbReference type="ARBA" id="ARBA00022806"/>
    </source>
</evidence>
<feature type="domain" description="DNA2/NAM7 helicase-like C-terminal" evidence="7">
    <location>
        <begin position="537"/>
        <end position="712"/>
    </location>
</feature>
<evidence type="ECO:0000256" key="3">
    <source>
        <dbReference type="ARBA" id="ARBA00022801"/>
    </source>
</evidence>
<keyword evidence="5" id="KW-0067">ATP-binding</keyword>
<dbReference type="InterPro" id="IPR050534">
    <property type="entry name" value="Coronavir_polyprotein_1ab"/>
</dbReference>
<dbReference type="AlphaFoldDB" id="A0AAN4ZEJ2"/>
<evidence type="ECO:0000313" key="8">
    <source>
        <dbReference type="EMBL" id="GMR39316.1"/>
    </source>
</evidence>
<dbReference type="GO" id="GO:0005524">
    <property type="term" value="F:ATP binding"/>
    <property type="evidence" value="ECO:0007669"/>
    <property type="project" value="UniProtKB-KW"/>
</dbReference>
<accession>A0AAN4ZEJ2</accession>
<organism evidence="8 9">
    <name type="scientific">Pristionchus mayeri</name>
    <dbReference type="NCBI Taxonomy" id="1317129"/>
    <lineage>
        <taxon>Eukaryota</taxon>
        <taxon>Metazoa</taxon>
        <taxon>Ecdysozoa</taxon>
        <taxon>Nematoda</taxon>
        <taxon>Chromadorea</taxon>
        <taxon>Rhabditida</taxon>
        <taxon>Rhabditina</taxon>
        <taxon>Diplogasteromorpha</taxon>
        <taxon>Diplogasteroidea</taxon>
        <taxon>Neodiplogasteridae</taxon>
        <taxon>Pristionchus</taxon>
    </lineage>
</organism>
<evidence type="ECO:0008006" key="10">
    <source>
        <dbReference type="Google" id="ProtNLM"/>
    </source>
</evidence>
<dbReference type="GO" id="GO:0043139">
    <property type="term" value="F:5'-3' DNA helicase activity"/>
    <property type="evidence" value="ECO:0007669"/>
    <property type="project" value="TreeGrafter"/>
</dbReference>
<keyword evidence="3" id="KW-0378">Hydrolase</keyword>
<dbReference type="Gene3D" id="3.40.50.300">
    <property type="entry name" value="P-loop containing nucleotide triphosphate hydrolases"/>
    <property type="match status" value="2"/>
</dbReference>
<gene>
    <name evidence="8" type="ORF">PMAYCL1PPCAC_09511</name>
</gene>
<dbReference type="InterPro" id="IPR041677">
    <property type="entry name" value="DNA2/NAM7_AAA_11"/>
</dbReference>
<dbReference type="Proteomes" id="UP001328107">
    <property type="component" value="Unassembled WGS sequence"/>
</dbReference>
<evidence type="ECO:0000256" key="1">
    <source>
        <dbReference type="ARBA" id="ARBA00007913"/>
    </source>
</evidence>
<keyword evidence="9" id="KW-1185">Reference proteome</keyword>
<evidence type="ECO:0000256" key="5">
    <source>
        <dbReference type="ARBA" id="ARBA00022840"/>
    </source>
</evidence>
<dbReference type="PANTHER" id="PTHR43788:SF16">
    <property type="entry name" value="HELICASE WITH ZINC FINGER 2"/>
    <property type="match status" value="1"/>
</dbReference>
<comment type="caution">
    <text evidence="8">The sequence shown here is derived from an EMBL/GenBank/DDBJ whole genome shotgun (WGS) entry which is preliminary data.</text>
</comment>
<protein>
    <recommendedName>
        <fullName evidence="10">DNA2/NAM7 helicase-like C-terminal domain-containing protein</fullName>
    </recommendedName>
</protein>
<sequence>MCAIRLLFHAYFMHISYLFTSFQSWPFEPFELSRITPRRSLGKKHHPNNKIMDALTSQLGALKINKSRKLEYILARYGNTISYFDPGSDQFVVARCTETSTFEAGKLYEVSSETRWRGTNLSTELTGRSLDKRIKRANFFYPSTTYDDEVLPALLLGSRLRDYDQNAATVISLRPLILTSPSRPIFLKKVTLRAESGEIIDVDVDNVNRDSERSIKIYGEATTPLPSSVTIKSRLQLVSDAERTPLVTKALELVYSGSTRIRNRELLKRIYGKSSSFVFTPVSSDLITVTKRDGGSVTLNGEQSEAVRRYCSSCPGFAVESPPGTGKTLTAAAMAVSYSGPGLQLFLSTANVPVINMAMALAEMDYGNRKIVHLMSAERESKANSPFSLFETVDDEEEEQDKHVALFKQLGEDLETAGKSKARKLKKRMRSAHAAALQSSVGSYDIILATVDMILGKLLKKKNPKTPCPIQTQLEHGVRRIVVDEASQLTEAALNALIHCFPDAQIVLIGDSKQLPAYKYVKDDTVSELAAHSALVVMKRKKNLPVVSMRTTYRQAPSAMRHYSDAFYDGRLSSGKSEPRRALLPRIFKVGDKDLMYLKVKSKAGKSGTSWINDEEIRALHILVTQLRMAGYDHERVMIIAYYEAQRQLAAGELPAGYEVLTVDSAQGREKDIVIVLTTRDKVTDTPFFTCPLRCNVAVSRHKEALIVVGHKAMLETEPWKQLLTKEFFSEAIINNSK</sequence>
<evidence type="ECO:0000313" key="9">
    <source>
        <dbReference type="Proteomes" id="UP001328107"/>
    </source>
</evidence>